<dbReference type="PANTHER" id="PTHR48051">
    <property type="match status" value="1"/>
</dbReference>
<dbReference type="GO" id="GO:0005737">
    <property type="term" value="C:cytoplasm"/>
    <property type="evidence" value="ECO:0007669"/>
    <property type="project" value="TreeGrafter"/>
</dbReference>
<dbReference type="STRING" id="41427.A0A182IL47"/>
<dbReference type="Pfam" id="PF13855">
    <property type="entry name" value="LRR_8"/>
    <property type="match status" value="1"/>
</dbReference>
<dbReference type="InterPro" id="IPR032675">
    <property type="entry name" value="LRR_dom_sf"/>
</dbReference>
<protein>
    <recommendedName>
        <fullName evidence="2">Leucine rich immune protein (Coil-less)</fullName>
    </recommendedName>
</protein>
<evidence type="ECO:0000313" key="1">
    <source>
        <dbReference type="EnsemblMetazoa" id="AATE001199-PA.1"/>
    </source>
</evidence>
<organism evidence="1">
    <name type="scientific">Anopheles atroparvus</name>
    <name type="common">European mosquito</name>
    <dbReference type="NCBI Taxonomy" id="41427"/>
    <lineage>
        <taxon>Eukaryota</taxon>
        <taxon>Metazoa</taxon>
        <taxon>Ecdysozoa</taxon>
        <taxon>Arthropoda</taxon>
        <taxon>Hexapoda</taxon>
        <taxon>Insecta</taxon>
        <taxon>Pterygota</taxon>
        <taxon>Neoptera</taxon>
        <taxon>Endopterygota</taxon>
        <taxon>Diptera</taxon>
        <taxon>Nematocera</taxon>
        <taxon>Culicoidea</taxon>
        <taxon>Culicidae</taxon>
        <taxon>Anophelinae</taxon>
        <taxon>Anopheles</taxon>
    </lineage>
</organism>
<dbReference type="EnsemblMetazoa" id="AATE001199-RA">
    <property type="protein sequence ID" value="AATE001199-PA.1"/>
    <property type="gene ID" value="AATE001199"/>
</dbReference>
<sequence length="276" mass="31259">MMPVSLWLSLAVVGVAVGAASIQGAAKNGPLYHFEYNRILETDQQWKCWSAGYRPSKTTSSKTHESGNGTADELQRILRFNQSATVLFMFSSNSDNLNLRTECTIEANKMVRLSLDNAGLEKLELSFAGTNENDCRLADLSVPRNRLRTVPLGMERLTALRKLDFSYNLLESFNLNQLAKATALRQLLLSHNRLESFVTVEQIVLENLQKLDLSNNRLRTLDSTLWSMLLLETFHVDHNRNLAQIAGWSRVRFPLVKGFDPTGTNNWNQTWLKSVQ</sequence>
<dbReference type="SMART" id="SM00369">
    <property type="entry name" value="LRR_TYP"/>
    <property type="match status" value="2"/>
</dbReference>
<accession>A0A182IL47</accession>
<dbReference type="InterPro" id="IPR003591">
    <property type="entry name" value="Leu-rich_rpt_typical-subtyp"/>
</dbReference>
<dbReference type="SUPFAM" id="SSF52058">
    <property type="entry name" value="L domain-like"/>
    <property type="match status" value="1"/>
</dbReference>
<dbReference type="InterPro" id="IPR050216">
    <property type="entry name" value="LRR_domain-containing"/>
</dbReference>
<dbReference type="PANTHER" id="PTHR48051:SF1">
    <property type="entry name" value="RAS SUPPRESSOR PROTEIN 1"/>
    <property type="match status" value="1"/>
</dbReference>
<dbReference type="PRINTS" id="PR00019">
    <property type="entry name" value="LEURICHRPT"/>
</dbReference>
<reference evidence="1" key="1">
    <citation type="submission" date="2022-08" db="UniProtKB">
        <authorList>
            <consortium name="EnsemblMetazoa"/>
        </authorList>
    </citation>
    <scope>IDENTIFICATION</scope>
    <source>
        <strain evidence="1">EBRO</strain>
    </source>
</reference>
<dbReference type="AlphaFoldDB" id="A0A182IL47"/>
<dbReference type="Pfam" id="PF00560">
    <property type="entry name" value="LRR_1"/>
    <property type="match status" value="1"/>
</dbReference>
<dbReference type="InterPro" id="IPR001611">
    <property type="entry name" value="Leu-rich_rpt"/>
</dbReference>
<dbReference type="VEuPathDB" id="VectorBase:AATE001199"/>
<evidence type="ECO:0008006" key="2">
    <source>
        <dbReference type="Google" id="ProtNLM"/>
    </source>
</evidence>
<dbReference type="PROSITE" id="PS51450">
    <property type="entry name" value="LRR"/>
    <property type="match status" value="1"/>
</dbReference>
<name>A0A182IL47_ANOAO</name>
<dbReference type="Gene3D" id="3.80.10.10">
    <property type="entry name" value="Ribonuclease Inhibitor"/>
    <property type="match status" value="1"/>
</dbReference>
<proteinExistence type="predicted"/>